<protein>
    <recommendedName>
        <fullName evidence="2">Acyltransferase 3 domain-containing protein</fullName>
    </recommendedName>
</protein>
<comment type="caution">
    <text evidence="3">The sequence shown here is derived from an EMBL/GenBank/DDBJ whole genome shotgun (WGS) entry which is preliminary data.</text>
</comment>
<feature type="transmembrane region" description="Helical" evidence="1">
    <location>
        <begin position="237"/>
        <end position="258"/>
    </location>
</feature>
<proteinExistence type="predicted"/>
<sequence length="440" mass="51033">MLRPSRDEEGINSSVNIVVVQLKEEASNEQPLEQIITETVHAKKKISSSTAVAVPAKILFLDGIRGVAAMLVVMQHSNYLNDINVGATAVDSFFVLSSFLLTMLFLKKCVKMVVQSASYRKWVFAMVDYFMKRFFRVYPFFALVALLLWWMPFEDKRRFYWIESADKYDLNKVLTFDYDHRYLMLWTLPLEITYYFYIPVLVLVVLVLRQFWWIAVLALQVWIVNDGLYTYRTHHLLLRPHISTFLQGSVAAVVFVKFDTWRRATGFEFSKWRVAAIRVVEYSMLVILISECSRAVLFTWIHKTFLPAPSGDPFISAWLAYIIVIEMVLPSSISTTLEWNVLRYWGKVSFSLYLLHPFVIYSERIQNLTNFYDKFFAKVALLLLTTSASYNLVEYPLQQIVSRFSLKLTQLDARGISSGTLFNKKVANERNSSESVAKNA</sequence>
<feature type="transmembrane region" description="Helical" evidence="1">
    <location>
        <begin position="279"/>
        <end position="301"/>
    </location>
</feature>
<dbReference type="AlphaFoldDB" id="A0ABD3FBW6"/>
<organism evidence="3 4">
    <name type="scientific">Phytophthora oleae</name>
    <dbReference type="NCBI Taxonomy" id="2107226"/>
    <lineage>
        <taxon>Eukaryota</taxon>
        <taxon>Sar</taxon>
        <taxon>Stramenopiles</taxon>
        <taxon>Oomycota</taxon>
        <taxon>Peronosporomycetes</taxon>
        <taxon>Peronosporales</taxon>
        <taxon>Peronosporaceae</taxon>
        <taxon>Phytophthora</taxon>
    </lineage>
</organism>
<dbReference type="InterPro" id="IPR050879">
    <property type="entry name" value="Acyltransferase_3"/>
</dbReference>
<feature type="domain" description="Acyltransferase 3" evidence="2">
    <location>
        <begin position="59"/>
        <end position="361"/>
    </location>
</feature>
<keyword evidence="4" id="KW-1185">Reference proteome</keyword>
<keyword evidence="1" id="KW-0472">Membrane</keyword>
<gene>
    <name evidence="3" type="ORF">V7S43_010810</name>
</gene>
<evidence type="ECO:0000259" key="2">
    <source>
        <dbReference type="Pfam" id="PF01757"/>
    </source>
</evidence>
<dbReference type="InterPro" id="IPR002656">
    <property type="entry name" value="Acyl_transf_3_dom"/>
</dbReference>
<dbReference type="PANTHER" id="PTHR23028">
    <property type="entry name" value="ACETYLTRANSFERASE"/>
    <property type="match status" value="1"/>
</dbReference>
<evidence type="ECO:0000256" key="1">
    <source>
        <dbReference type="SAM" id="Phobius"/>
    </source>
</evidence>
<reference evidence="3 4" key="1">
    <citation type="submission" date="2024-09" db="EMBL/GenBank/DDBJ databases">
        <title>Genome sequencing and assembly of Phytophthora oleae, isolate VK10A, causative agent of rot of olive drupes.</title>
        <authorList>
            <person name="Conti Taguali S."/>
            <person name="Riolo M."/>
            <person name="La Spada F."/>
            <person name="Cacciola S.O."/>
            <person name="Dionisio G."/>
        </authorList>
    </citation>
    <scope>NUCLEOTIDE SEQUENCE [LARGE SCALE GENOMIC DNA]</scope>
    <source>
        <strain evidence="3 4">VK10A</strain>
    </source>
</reference>
<feature type="transmembrane region" description="Helical" evidence="1">
    <location>
        <begin position="313"/>
        <end position="329"/>
    </location>
</feature>
<dbReference type="EMBL" id="JBIMZQ010000025">
    <property type="protein sequence ID" value="KAL3663921.1"/>
    <property type="molecule type" value="Genomic_DNA"/>
</dbReference>
<dbReference type="Pfam" id="PF01757">
    <property type="entry name" value="Acyl_transf_3"/>
    <property type="match status" value="1"/>
</dbReference>
<dbReference type="PANTHER" id="PTHR23028:SF53">
    <property type="entry name" value="ACYL_TRANSF_3 DOMAIN-CONTAINING PROTEIN"/>
    <property type="match status" value="1"/>
</dbReference>
<feature type="transmembrane region" description="Helical" evidence="1">
    <location>
        <begin position="211"/>
        <end position="231"/>
    </location>
</feature>
<name>A0ABD3FBW6_9STRA</name>
<feature type="transmembrane region" description="Helical" evidence="1">
    <location>
        <begin position="183"/>
        <end position="204"/>
    </location>
</feature>
<accession>A0ABD3FBW6</accession>
<feature type="transmembrane region" description="Helical" evidence="1">
    <location>
        <begin position="85"/>
        <end position="106"/>
    </location>
</feature>
<evidence type="ECO:0000313" key="4">
    <source>
        <dbReference type="Proteomes" id="UP001632037"/>
    </source>
</evidence>
<keyword evidence="1" id="KW-1133">Transmembrane helix</keyword>
<dbReference type="Proteomes" id="UP001632037">
    <property type="component" value="Unassembled WGS sequence"/>
</dbReference>
<feature type="transmembrane region" description="Helical" evidence="1">
    <location>
        <begin position="134"/>
        <end position="151"/>
    </location>
</feature>
<evidence type="ECO:0000313" key="3">
    <source>
        <dbReference type="EMBL" id="KAL3663921.1"/>
    </source>
</evidence>
<feature type="transmembrane region" description="Helical" evidence="1">
    <location>
        <begin position="51"/>
        <end position="73"/>
    </location>
</feature>
<keyword evidence="1" id="KW-0812">Transmembrane</keyword>